<keyword evidence="2" id="KW-1185">Reference proteome</keyword>
<proteinExistence type="predicted"/>
<dbReference type="AlphaFoldDB" id="A0AAE3H0H9"/>
<dbReference type="Proteomes" id="UP001204144">
    <property type="component" value="Unassembled WGS sequence"/>
</dbReference>
<comment type="caution">
    <text evidence="1">The sequence shown here is derived from an EMBL/GenBank/DDBJ whole genome shotgun (WGS) entry which is preliminary data.</text>
</comment>
<reference evidence="1 2" key="1">
    <citation type="submission" date="2018-11" db="EMBL/GenBank/DDBJ databases">
        <title>Novel bacteria species description.</title>
        <authorList>
            <person name="Han J.-H."/>
        </authorList>
    </citation>
    <scope>NUCLEOTIDE SEQUENCE [LARGE SCALE GENOMIC DNA]</scope>
    <source>
        <strain evidence="1 2">KCTC23259</strain>
    </source>
</reference>
<gene>
    <name evidence="1" type="ORF">EGI31_03725</name>
</gene>
<evidence type="ECO:0000313" key="2">
    <source>
        <dbReference type="Proteomes" id="UP001204144"/>
    </source>
</evidence>
<organism evidence="1 2">
    <name type="scientific">Lacihabitans soyangensis</name>
    <dbReference type="NCBI Taxonomy" id="869394"/>
    <lineage>
        <taxon>Bacteria</taxon>
        <taxon>Pseudomonadati</taxon>
        <taxon>Bacteroidota</taxon>
        <taxon>Cytophagia</taxon>
        <taxon>Cytophagales</taxon>
        <taxon>Leadbetterellaceae</taxon>
        <taxon>Lacihabitans</taxon>
    </lineage>
</organism>
<name>A0AAE3H0H9_9BACT</name>
<accession>A0AAE3H0H9</accession>
<protein>
    <submittedName>
        <fullName evidence="1">Uncharacterized protein</fullName>
    </submittedName>
</protein>
<evidence type="ECO:0000313" key="1">
    <source>
        <dbReference type="EMBL" id="MCP9762050.1"/>
    </source>
</evidence>
<dbReference type="EMBL" id="RJUF01000005">
    <property type="protein sequence ID" value="MCP9762050.1"/>
    <property type="molecule type" value="Genomic_DNA"/>
</dbReference>
<sequence>MFAILASTFGIIYLTQNEKLPVGDQPEKADQLAKKMLAALYKPAWDSTNIAAWTFAGGHKYVWDKKNEKVSVRWGENLVYLNLQEWNKGKAFVNNKEVKDNKLDVLRGKAYTMFCNDSFWFIAPYKVFDEGVSRKIVKLADEKEALLVTYSTGGVTPGDSYLWVLDENHTPVYFKMWVKILPNGGIKGTWENWITTTSGAKVATNHKIGPIHNIISNIKTGSRLSDLDLPSHYFDIIK</sequence>